<evidence type="ECO:0000256" key="10">
    <source>
        <dbReference type="ARBA" id="ARBA00023701"/>
    </source>
</evidence>
<comment type="subcellular location">
    <subcellularLocation>
        <location evidence="3">Peroxisome</location>
    </subcellularLocation>
</comment>
<dbReference type="PROSITE" id="PS00067">
    <property type="entry name" value="3HCDH"/>
    <property type="match status" value="1"/>
</dbReference>
<dbReference type="SUPFAM" id="SSF48179">
    <property type="entry name" value="6-phosphogluconate dehydrogenase C-terminal domain-like"/>
    <property type="match status" value="1"/>
</dbReference>
<sequence length="238" mass="26206">MSQKPVTMDVGNDAVAVVTIFNPPINALAIPVIAGLMEKFDEASRRNDAKAVVLTGKRGKFSGGFDINVFEKVHETGDASVASDVSVALVLNAIEALPIWCLFWRPYVHKKTSPQVIIDLMTIGKVIKKVPVIVGNCTGFAVNRTFFPYSQGPNLLVNLGIDLFRIDRVIANFGFPIGPFHCALQASRRIGLRSVVGTLERILEDVLRSRKINRKGYYSYEKGSKPKPDPSILPIIRE</sequence>
<keyword evidence="13" id="KW-1185">Reference proteome</keyword>
<keyword evidence="7" id="KW-0413">Isomerase</keyword>
<comment type="catalytic activity">
    <reaction evidence="10">
        <text>(3S)-3-hydroxybutanoyl-CoA = (3R)-3-hydroxybutanoyl-CoA</text>
        <dbReference type="Rhea" id="RHEA:21760"/>
        <dbReference type="ChEBI" id="CHEBI:57315"/>
        <dbReference type="ChEBI" id="CHEBI:57316"/>
        <dbReference type="EC" id="5.1.2.3"/>
    </reaction>
</comment>
<keyword evidence="6" id="KW-0576">Peroxisome</keyword>
<name>A0A6A3BAK1_HIBSY</name>
<evidence type="ECO:0000256" key="2">
    <source>
        <dbReference type="ARBA" id="ARBA00000765"/>
    </source>
</evidence>
<keyword evidence="9" id="KW-0511">Multifunctional enzyme</keyword>
<dbReference type="GO" id="GO:0004300">
    <property type="term" value="F:enoyl-CoA hydratase activity"/>
    <property type="evidence" value="ECO:0007669"/>
    <property type="project" value="UniProtKB-ARBA"/>
</dbReference>
<evidence type="ECO:0000256" key="9">
    <source>
        <dbReference type="ARBA" id="ARBA00023268"/>
    </source>
</evidence>
<evidence type="ECO:0000256" key="6">
    <source>
        <dbReference type="ARBA" id="ARBA00023140"/>
    </source>
</evidence>
<dbReference type="AlphaFoldDB" id="A0A6A3BAK1"/>
<dbReference type="Pfam" id="PF00725">
    <property type="entry name" value="3HCDH"/>
    <property type="match status" value="1"/>
</dbReference>
<evidence type="ECO:0000313" key="12">
    <source>
        <dbReference type="EMBL" id="KAE8712565.1"/>
    </source>
</evidence>
<dbReference type="EMBL" id="VEPZ02000894">
    <property type="protein sequence ID" value="KAE8712565.1"/>
    <property type="molecule type" value="Genomic_DNA"/>
</dbReference>
<dbReference type="GO" id="GO:0004165">
    <property type="term" value="F:delta(3)-delta(2)-enoyl-CoA isomerase activity"/>
    <property type="evidence" value="ECO:0007669"/>
    <property type="project" value="UniProtKB-EC"/>
</dbReference>
<dbReference type="GO" id="GO:0006635">
    <property type="term" value="P:fatty acid beta-oxidation"/>
    <property type="evidence" value="ECO:0007669"/>
    <property type="project" value="TreeGrafter"/>
</dbReference>
<comment type="subunit">
    <text evidence="5">Monomer.</text>
</comment>
<dbReference type="Gene3D" id="3.90.226.10">
    <property type="entry name" value="2-enoyl-CoA Hydratase, Chain A, domain 1"/>
    <property type="match status" value="1"/>
</dbReference>
<evidence type="ECO:0000256" key="5">
    <source>
        <dbReference type="ARBA" id="ARBA00011245"/>
    </source>
</evidence>
<evidence type="ECO:0000256" key="8">
    <source>
        <dbReference type="ARBA" id="ARBA00023239"/>
    </source>
</evidence>
<dbReference type="PANTHER" id="PTHR23309">
    <property type="entry name" value="3-HYDROXYACYL-COA DEHYROGENASE"/>
    <property type="match status" value="1"/>
</dbReference>
<dbReference type="InterPro" id="IPR006108">
    <property type="entry name" value="3HC_DH_C"/>
</dbReference>
<comment type="catalytic activity">
    <reaction evidence="1">
        <text>a (3Z)-enoyl-CoA = a 4-saturated (2E)-enoyl-CoA</text>
        <dbReference type="Rhea" id="RHEA:45900"/>
        <dbReference type="ChEBI" id="CHEBI:85097"/>
        <dbReference type="ChEBI" id="CHEBI:85489"/>
        <dbReference type="EC" id="5.3.3.8"/>
    </reaction>
</comment>
<dbReference type="PANTHER" id="PTHR23309:SF49">
    <property type="entry name" value="PEROXISOMAL BIFUNCTIONAL ENZYME"/>
    <property type="match status" value="1"/>
</dbReference>
<dbReference type="GO" id="GO:0008692">
    <property type="term" value="F:3-hydroxybutyryl-CoA epimerase activity"/>
    <property type="evidence" value="ECO:0007669"/>
    <property type="project" value="UniProtKB-EC"/>
</dbReference>
<evidence type="ECO:0000313" key="13">
    <source>
        <dbReference type="Proteomes" id="UP000436088"/>
    </source>
</evidence>
<dbReference type="Gene3D" id="1.10.1040.50">
    <property type="match status" value="1"/>
</dbReference>
<dbReference type="InterPro" id="IPR001753">
    <property type="entry name" value="Enoyl-CoA_hydra/iso"/>
</dbReference>
<keyword evidence="8" id="KW-0456">Lyase</keyword>
<accession>A0A6A3BAK1</accession>
<dbReference type="Proteomes" id="UP000436088">
    <property type="component" value="Unassembled WGS sequence"/>
</dbReference>
<dbReference type="Pfam" id="PF00378">
    <property type="entry name" value="ECH_1"/>
    <property type="match status" value="1"/>
</dbReference>
<dbReference type="GO" id="GO:0005777">
    <property type="term" value="C:peroxisome"/>
    <property type="evidence" value="ECO:0007669"/>
    <property type="project" value="UniProtKB-SubCell"/>
</dbReference>
<dbReference type="GO" id="GO:0003857">
    <property type="term" value="F:(3S)-3-hydroxyacyl-CoA dehydrogenase (NAD+) activity"/>
    <property type="evidence" value="ECO:0007669"/>
    <property type="project" value="TreeGrafter"/>
</dbReference>
<dbReference type="InterPro" id="IPR029045">
    <property type="entry name" value="ClpP/crotonase-like_dom_sf"/>
</dbReference>
<protein>
    <submittedName>
        <fullName evidence="12">Peroxisomal fatty acid beta-oxidation multifunctional protein</fullName>
    </submittedName>
</protein>
<comment type="caution">
    <text evidence="12">The sequence shown here is derived from an EMBL/GenBank/DDBJ whole genome shotgun (WGS) entry which is preliminary data.</text>
</comment>
<organism evidence="12 13">
    <name type="scientific">Hibiscus syriacus</name>
    <name type="common">Rose of Sharon</name>
    <dbReference type="NCBI Taxonomy" id="106335"/>
    <lineage>
        <taxon>Eukaryota</taxon>
        <taxon>Viridiplantae</taxon>
        <taxon>Streptophyta</taxon>
        <taxon>Embryophyta</taxon>
        <taxon>Tracheophyta</taxon>
        <taxon>Spermatophyta</taxon>
        <taxon>Magnoliopsida</taxon>
        <taxon>eudicotyledons</taxon>
        <taxon>Gunneridae</taxon>
        <taxon>Pentapetalae</taxon>
        <taxon>rosids</taxon>
        <taxon>malvids</taxon>
        <taxon>Malvales</taxon>
        <taxon>Malvaceae</taxon>
        <taxon>Malvoideae</taxon>
        <taxon>Hibiscus</taxon>
    </lineage>
</organism>
<reference evidence="12" key="1">
    <citation type="submission" date="2019-09" db="EMBL/GenBank/DDBJ databases">
        <title>Draft genome information of white flower Hibiscus syriacus.</title>
        <authorList>
            <person name="Kim Y.-M."/>
        </authorList>
    </citation>
    <scope>NUCLEOTIDE SEQUENCE [LARGE SCALE GENOMIC DNA]</scope>
    <source>
        <strain evidence="12">YM2019G1</strain>
    </source>
</reference>
<comment type="catalytic activity">
    <reaction evidence="2">
        <text>a (3E)-enoyl-CoA = a 4-saturated (2E)-enoyl-CoA</text>
        <dbReference type="Rhea" id="RHEA:45228"/>
        <dbReference type="ChEBI" id="CHEBI:58521"/>
        <dbReference type="ChEBI" id="CHEBI:85097"/>
        <dbReference type="EC" id="5.3.3.8"/>
    </reaction>
</comment>
<evidence type="ECO:0000256" key="4">
    <source>
        <dbReference type="ARBA" id="ARBA00008750"/>
    </source>
</evidence>
<dbReference type="InterPro" id="IPR006180">
    <property type="entry name" value="3-OHacyl-CoA_DH_CS"/>
</dbReference>
<proteinExistence type="inferred from homology"/>
<evidence type="ECO:0000256" key="1">
    <source>
        <dbReference type="ARBA" id="ARBA00000452"/>
    </source>
</evidence>
<dbReference type="InterPro" id="IPR008927">
    <property type="entry name" value="6-PGluconate_DH-like_C_sf"/>
</dbReference>
<feature type="domain" description="3-hydroxyacyl-CoA dehydrogenase C-terminal" evidence="11">
    <location>
        <begin position="139"/>
        <end position="195"/>
    </location>
</feature>
<comment type="similarity">
    <text evidence="4">In the N-terminal section; belongs to the enoyl-CoA hydratase/isomerase family.</text>
</comment>
<evidence type="ECO:0000259" key="11">
    <source>
        <dbReference type="Pfam" id="PF00725"/>
    </source>
</evidence>
<evidence type="ECO:0000256" key="7">
    <source>
        <dbReference type="ARBA" id="ARBA00023235"/>
    </source>
</evidence>
<dbReference type="SUPFAM" id="SSF52096">
    <property type="entry name" value="ClpP/crotonase"/>
    <property type="match status" value="1"/>
</dbReference>
<evidence type="ECO:0000256" key="3">
    <source>
        <dbReference type="ARBA" id="ARBA00004275"/>
    </source>
</evidence>
<gene>
    <name evidence="12" type="ORF">F3Y22_tig00110247pilonHSYRG00091</name>
</gene>